<accession>A0ABQ7LIM1</accession>
<dbReference type="Proteomes" id="UP000823674">
    <property type="component" value="Chromosome A09"/>
</dbReference>
<comment type="caution">
    <text evidence="1">The sequence shown here is derived from an EMBL/GenBank/DDBJ whole genome shotgun (WGS) entry which is preliminary data.</text>
</comment>
<dbReference type="EMBL" id="JADBGQ010000008">
    <property type="protein sequence ID" value="KAG5385378.1"/>
    <property type="molecule type" value="Genomic_DNA"/>
</dbReference>
<name>A0ABQ7LIM1_BRACM</name>
<dbReference type="InterPro" id="IPR036915">
    <property type="entry name" value="Cyclin-like_sf"/>
</dbReference>
<protein>
    <submittedName>
        <fullName evidence="1">Uncharacterized protein</fullName>
    </submittedName>
</protein>
<organism evidence="1 2">
    <name type="scientific">Brassica rapa subsp. trilocularis</name>
    <dbReference type="NCBI Taxonomy" id="1813537"/>
    <lineage>
        <taxon>Eukaryota</taxon>
        <taxon>Viridiplantae</taxon>
        <taxon>Streptophyta</taxon>
        <taxon>Embryophyta</taxon>
        <taxon>Tracheophyta</taxon>
        <taxon>Spermatophyta</taxon>
        <taxon>Magnoliopsida</taxon>
        <taxon>eudicotyledons</taxon>
        <taxon>Gunneridae</taxon>
        <taxon>Pentapetalae</taxon>
        <taxon>rosids</taxon>
        <taxon>malvids</taxon>
        <taxon>Brassicales</taxon>
        <taxon>Brassicaceae</taxon>
        <taxon>Brassiceae</taxon>
        <taxon>Brassica</taxon>
    </lineage>
</organism>
<keyword evidence="2" id="KW-1185">Reference proteome</keyword>
<reference evidence="1 2" key="1">
    <citation type="submission" date="2021-03" db="EMBL/GenBank/DDBJ databases">
        <authorList>
            <person name="King G.J."/>
            <person name="Bancroft I."/>
            <person name="Baten A."/>
            <person name="Bloomfield J."/>
            <person name="Borpatragohain P."/>
            <person name="He Z."/>
            <person name="Irish N."/>
            <person name="Irwin J."/>
            <person name="Liu K."/>
            <person name="Mauleon R.P."/>
            <person name="Moore J."/>
            <person name="Morris R."/>
            <person name="Ostergaard L."/>
            <person name="Wang B."/>
            <person name="Wells R."/>
        </authorList>
    </citation>
    <scope>NUCLEOTIDE SEQUENCE [LARGE SCALE GENOMIC DNA]</scope>
    <source>
        <strain evidence="1">R-o-18</strain>
        <tissue evidence="1">Leaf</tissue>
    </source>
</reference>
<evidence type="ECO:0000313" key="2">
    <source>
        <dbReference type="Proteomes" id="UP000823674"/>
    </source>
</evidence>
<dbReference type="SUPFAM" id="SSF47954">
    <property type="entry name" value="Cyclin-like"/>
    <property type="match status" value="1"/>
</dbReference>
<proteinExistence type="predicted"/>
<gene>
    <name evidence="1" type="primary">A09p050240.1_BraROA</name>
    <name evidence="1" type="ORF">IGI04_036848</name>
</gene>
<evidence type="ECO:0000313" key="1">
    <source>
        <dbReference type="EMBL" id="KAG5385378.1"/>
    </source>
</evidence>
<sequence length="91" mass="10415">MRSLRAHLQGKMIEEATEVALRIYGCDLIQEGGILLNLRPQAVMATGHALFHRLWCKKSLAKFDVKKYSEVKVELSRTERHILNDGFCMPC</sequence>
<dbReference type="Gene3D" id="1.10.472.10">
    <property type="entry name" value="Cyclin-like"/>
    <property type="match status" value="1"/>
</dbReference>